<comment type="caution">
    <text evidence="4">The sequence shown here is derived from an EMBL/GenBank/DDBJ whole genome shotgun (WGS) entry which is preliminary data.</text>
</comment>
<dbReference type="Gene3D" id="3.30.70.360">
    <property type="match status" value="1"/>
</dbReference>
<feature type="binding site" evidence="2">
    <location>
        <position position="200"/>
    </location>
    <ligand>
        <name>Mn(2+)</name>
        <dbReference type="ChEBI" id="CHEBI:29035"/>
        <label>2</label>
    </ligand>
</feature>
<feature type="binding site" evidence="2">
    <location>
        <position position="136"/>
    </location>
    <ligand>
        <name>Mn(2+)</name>
        <dbReference type="ChEBI" id="CHEBI:29035"/>
        <label>2</label>
    </ligand>
</feature>
<name>V6HXT5_9LEPT</name>
<evidence type="ECO:0000259" key="3">
    <source>
        <dbReference type="Pfam" id="PF07687"/>
    </source>
</evidence>
<dbReference type="InterPro" id="IPR011650">
    <property type="entry name" value="Peptidase_M20_dimer"/>
</dbReference>
<feature type="domain" description="Peptidase M20 dimerisation" evidence="3">
    <location>
        <begin position="223"/>
        <end position="316"/>
    </location>
</feature>
<dbReference type="SUPFAM" id="SSF53187">
    <property type="entry name" value="Zn-dependent exopeptidases"/>
    <property type="match status" value="1"/>
</dbReference>
<feature type="binding site" evidence="2">
    <location>
        <position position="400"/>
    </location>
    <ligand>
        <name>Mn(2+)</name>
        <dbReference type="ChEBI" id="CHEBI:29035"/>
        <label>2</label>
    </ligand>
</feature>
<dbReference type="STRING" id="1049790.LEP1GSC047_4131"/>
<feature type="binding site" evidence="2">
    <location>
        <position position="174"/>
    </location>
    <ligand>
        <name>Mn(2+)</name>
        <dbReference type="ChEBI" id="CHEBI:29035"/>
        <label>2</label>
    </ligand>
</feature>
<gene>
    <name evidence="4" type="ORF">LEP1GSC047_4131</name>
</gene>
<evidence type="ECO:0000313" key="4">
    <source>
        <dbReference type="EMBL" id="EQA37829.1"/>
    </source>
</evidence>
<dbReference type="Pfam" id="PF07687">
    <property type="entry name" value="M20_dimer"/>
    <property type="match status" value="1"/>
</dbReference>
<protein>
    <submittedName>
        <fullName evidence="4">Amidohydrolase</fullName>
    </submittedName>
</protein>
<dbReference type="AlphaFoldDB" id="V6HXT5"/>
<dbReference type="SUPFAM" id="SSF55031">
    <property type="entry name" value="Bacterial exopeptidase dimerisation domain"/>
    <property type="match status" value="1"/>
</dbReference>
<dbReference type="InterPro" id="IPR036264">
    <property type="entry name" value="Bact_exopeptidase_dim_dom"/>
</dbReference>
<dbReference type="GO" id="GO:0050118">
    <property type="term" value="F:N-acetyldiaminopimelate deacetylase activity"/>
    <property type="evidence" value="ECO:0007669"/>
    <property type="project" value="UniProtKB-ARBA"/>
</dbReference>
<keyword evidence="2" id="KW-0479">Metal-binding</keyword>
<dbReference type="FunFam" id="3.30.70.360:FF:000001">
    <property type="entry name" value="N-acetyldiaminopimelate deacetylase"/>
    <property type="match status" value="1"/>
</dbReference>
<sequence>MFCPQSSAFRPLNVLCSEEKKEDFLAMSPVPWRIGASMKSVSSLRTEELVTYRRFLHKHPELKYDEKGTSAYVAKHLTSLGYSFQDGIATTGIACLIDSGKPGKTLIVRADMDALPIFEENKVDYASVHKGVMHACGHDAHTSVLMGLASDLKEDLAAIVPKGRVLLVFQPAEEGGQGADRMIEEGILEKYDVSAAIALHVWNHIPVGKIGVVDGPMMAAVDEFTVTITGISGHGAMPQHTVDPILVGSHIVTALQSIVSRNTDPLDSCVVTVGAFHSGNAFNVIPETAELKGTVRTFTKEMFDKAPDLFRRIVENIVGSFGATVAIRYDRTNAPTINHPYVTSIVRRAADTVVGQGNITEEGAKTMGGEDFSAFLMRVPGCYFFVGSMNPSKGFIHPHHSSKFDFDESALPIGLSVLKEAVRLYLEEN</sequence>
<evidence type="ECO:0000313" key="5">
    <source>
        <dbReference type="Proteomes" id="UP000018719"/>
    </source>
</evidence>
<feature type="binding site" evidence="2">
    <location>
        <position position="138"/>
    </location>
    <ligand>
        <name>Mn(2+)</name>
        <dbReference type="ChEBI" id="CHEBI:29035"/>
        <label>2</label>
    </ligand>
</feature>
<evidence type="ECO:0000256" key="1">
    <source>
        <dbReference type="ARBA" id="ARBA00022801"/>
    </source>
</evidence>
<dbReference type="EMBL" id="AHMM02000015">
    <property type="protein sequence ID" value="EQA37829.1"/>
    <property type="molecule type" value="Genomic_DNA"/>
</dbReference>
<dbReference type="GO" id="GO:0046872">
    <property type="term" value="F:metal ion binding"/>
    <property type="evidence" value="ECO:0007669"/>
    <property type="project" value="UniProtKB-KW"/>
</dbReference>
<accession>V6HXT5</accession>
<dbReference type="PIRSF" id="PIRSF005962">
    <property type="entry name" value="Pept_M20D_amidohydro"/>
    <property type="match status" value="1"/>
</dbReference>
<comment type="cofactor">
    <cofactor evidence="2">
        <name>Mn(2+)</name>
        <dbReference type="ChEBI" id="CHEBI:29035"/>
    </cofactor>
    <text evidence="2">The Mn(2+) ion enhances activity.</text>
</comment>
<dbReference type="PANTHER" id="PTHR11014">
    <property type="entry name" value="PEPTIDASE M20 FAMILY MEMBER"/>
    <property type="match status" value="1"/>
</dbReference>
<evidence type="ECO:0000256" key="2">
    <source>
        <dbReference type="PIRSR" id="PIRSR005962-1"/>
    </source>
</evidence>
<organism evidence="4 5">
    <name type="scientific">Leptospira inadai serovar Lyme str. 10</name>
    <dbReference type="NCBI Taxonomy" id="1049790"/>
    <lineage>
        <taxon>Bacteria</taxon>
        <taxon>Pseudomonadati</taxon>
        <taxon>Spirochaetota</taxon>
        <taxon>Spirochaetia</taxon>
        <taxon>Leptospirales</taxon>
        <taxon>Leptospiraceae</taxon>
        <taxon>Leptospira</taxon>
    </lineage>
</organism>
<dbReference type="Gene3D" id="3.40.630.10">
    <property type="entry name" value="Zn peptidases"/>
    <property type="match status" value="1"/>
</dbReference>
<dbReference type="InterPro" id="IPR017439">
    <property type="entry name" value="Amidohydrolase"/>
</dbReference>
<keyword evidence="2" id="KW-0464">Manganese</keyword>
<dbReference type="NCBIfam" id="TIGR01891">
    <property type="entry name" value="amidohydrolases"/>
    <property type="match status" value="1"/>
</dbReference>
<proteinExistence type="predicted"/>
<dbReference type="PANTHER" id="PTHR11014:SF63">
    <property type="entry name" value="METALLOPEPTIDASE, PUTATIVE (AFU_ORTHOLOGUE AFUA_6G09600)-RELATED"/>
    <property type="match status" value="1"/>
</dbReference>
<dbReference type="GO" id="GO:0019877">
    <property type="term" value="P:diaminopimelate biosynthetic process"/>
    <property type="evidence" value="ECO:0007669"/>
    <property type="project" value="UniProtKB-ARBA"/>
</dbReference>
<keyword evidence="1 4" id="KW-0378">Hydrolase</keyword>
<reference evidence="4 5" key="1">
    <citation type="submission" date="2013-05" db="EMBL/GenBank/DDBJ databases">
        <authorList>
            <person name="Harkins D.M."/>
            <person name="Durkin A.S."/>
            <person name="Brinkac L.M."/>
            <person name="Haft D.H."/>
            <person name="Selengut J.D."/>
            <person name="Sanka R."/>
            <person name="DePew J."/>
            <person name="Purushe J."/>
            <person name="Hartskeerl R.A."/>
            <person name="Ahmed A."/>
            <person name="van der Linden H."/>
            <person name="Goris M.G.A."/>
            <person name="Vinetz J.M."/>
            <person name="Sutton G.G."/>
            <person name="Nierman W.C."/>
            <person name="Fouts D.E."/>
        </authorList>
    </citation>
    <scope>NUCLEOTIDE SEQUENCE [LARGE SCALE GENOMIC DNA]</scope>
    <source>
        <strain evidence="4 5">10</strain>
    </source>
</reference>
<dbReference type="Proteomes" id="UP000018719">
    <property type="component" value="Unassembled WGS sequence"/>
</dbReference>
<dbReference type="Pfam" id="PF01546">
    <property type="entry name" value="Peptidase_M20"/>
    <property type="match status" value="1"/>
</dbReference>
<dbReference type="InterPro" id="IPR002933">
    <property type="entry name" value="Peptidase_M20"/>
</dbReference>